<feature type="transmembrane region" description="Helical" evidence="1">
    <location>
        <begin position="16"/>
        <end position="39"/>
    </location>
</feature>
<sequence>MSTHLGLNLHLTPTNIIALPFLLGGSWCLIHPSSVLRYATNPKFLPRQPPHLQTPDQSQAHRAAKFTLRCFGCQALLVSVCLLTMKPTKLFYKVFGGALVPFFVFDFLAVRTGALNVVGGVLDGLGNVVMLAACWIGWRSIR</sequence>
<name>A0AAD5WZV4_9FUNG</name>
<reference evidence="2" key="1">
    <citation type="submission" date="2020-05" db="EMBL/GenBank/DDBJ databases">
        <title>Phylogenomic resolution of chytrid fungi.</title>
        <authorList>
            <person name="Stajich J.E."/>
            <person name="Amses K."/>
            <person name="Simmons R."/>
            <person name="Seto K."/>
            <person name="Myers J."/>
            <person name="Bonds A."/>
            <person name="Quandt C.A."/>
            <person name="Barry K."/>
            <person name="Liu P."/>
            <person name="Grigoriev I."/>
            <person name="Longcore J.E."/>
            <person name="James T.Y."/>
        </authorList>
    </citation>
    <scope>NUCLEOTIDE SEQUENCE</scope>
    <source>
        <strain evidence="2">JEL0318</strain>
    </source>
</reference>
<organism evidence="2 3">
    <name type="scientific">Rhizophlyctis rosea</name>
    <dbReference type="NCBI Taxonomy" id="64517"/>
    <lineage>
        <taxon>Eukaryota</taxon>
        <taxon>Fungi</taxon>
        <taxon>Fungi incertae sedis</taxon>
        <taxon>Chytridiomycota</taxon>
        <taxon>Chytridiomycota incertae sedis</taxon>
        <taxon>Chytridiomycetes</taxon>
        <taxon>Rhizophlyctidales</taxon>
        <taxon>Rhizophlyctidaceae</taxon>
        <taxon>Rhizophlyctis</taxon>
    </lineage>
</organism>
<dbReference type="EMBL" id="JADGJD010001920">
    <property type="protein sequence ID" value="KAJ3036597.1"/>
    <property type="molecule type" value="Genomic_DNA"/>
</dbReference>
<keyword evidence="1" id="KW-1133">Transmembrane helix</keyword>
<keyword evidence="3" id="KW-1185">Reference proteome</keyword>
<feature type="transmembrane region" description="Helical" evidence="1">
    <location>
        <begin position="117"/>
        <end position="138"/>
    </location>
</feature>
<accession>A0AAD5WZV4</accession>
<gene>
    <name evidence="2" type="ORF">HK097_003797</name>
</gene>
<comment type="caution">
    <text evidence="2">The sequence shown here is derived from an EMBL/GenBank/DDBJ whole genome shotgun (WGS) entry which is preliminary data.</text>
</comment>
<dbReference type="Proteomes" id="UP001212841">
    <property type="component" value="Unassembled WGS sequence"/>
</dbReference>
<evidence type="ECO:0000313" key="3">
    <source>
        <dbReference type="Proteomes" id="UP001212841"/>
    </source>
</evidence>
<keyword evidence="1" id="KW-0812">Transmembrane</keyword>
<proteinExistence type="predicted"/>
<protein>
    <submittedName>
        <fullName evidence="2">Uncharacterized protein</fullName>
    </submittedName>
</protein>
<evidence type="ECO:0000256" key="1">
    <source>
        <dbReference type="SAM" id="Phobius"/>
    </source>
</evidence>
<feature type="transmembrane region" description="Helical" evidence="1">
    <location>
        <begin position="91"/>
        <end position="110"/>
    </location>
</feature>
<keyword evidence="1" id="KW-0472">Membrane</keyword>
<dbReference type="AlphaFoldDB" id="A0AAD5WZV4"/>
<evidence type="ECO:0000313" key="2">
    <source>
        <dbReference type="EMBL" id="KAJ3036597.1"/>
    </source>
</evidence>